<sequence>MKHMDKKTWLEATTHADNANAIAAKTGITRSTAWRQWNDDMNFSAENVIKIARAFDADPVDGLIVFGYLKESERNMSAMTSALRNATDDELINEMARRIKDYHERADYGSVFDSETIHVEPDIPVDPSEIDSDNLPYGFAANEDENRDIESETPTEG</sequence>
<accession>A0A7Y0HSU1</accession>
<evidence type="ECO:0008006" key="4">
    <source>
        <dbReference type="Google" id="ProtNLM"/>
    </source>
</evidence>
<dbReference type="EMBL" id="JAAIII010000003">
    <property type="protein sequence ID" value="NMM93948.1"/>
    <property type="molecule type" value="Genomic_DNA"/>
</dbReference>
<evidence type="ECO:0000256" key="1">
    <source>
        <dbReference type="SAM" id="MobiDB-lite"/>
    </source>
</evidence>
<gene>
    <name evidence="2" type="ORF">G1C95_1135</name>
</gene>
<name>A0A7Y0HSU1_9BIFI</name>
<dbReference type="Proteomes" id="UP000532194">
    <property type="component" value="Unassembled WGS sequence"/>
</dbReference>
<dbReference type="InterPro" id="IPR010982">
    <property type="entry name" value="Lambda_DNA-bd_dom_sf"/>
</dbReference>
<feature type="region of interest" description="Disordered" evidence="1">
    <location>
        <begin position="122"/>
        <end position="157"/>
    </location>
</feature>
<dbReference type="GO" id="GO:0003677">
    <property type="term" value="F:DNA binding"/>
    <property type="evidence" value="ECO:0007669"/>
    <property type="project" value="InterPro"/>
</dbReference>
<dbReference type="AlphaFoldDB" id="A0A7Y0HSU1"/>
<reference evidence="2 3" key="1">
    <citation type="submission" date="2020-02" db="EMBL/GenBank/DDBJ databases">
        <title>Characterization of phylogenetic diversity of novel bifidobacterial species isolated in Czech ZOOs.</title>
        <authorList>
            <person name="Lugli G.A."/>
            <person name="Vera N.B."/>
            <person name="Ventura M."/>
        </authorList>
    </citation>
    <scope>NUCLEOTIDE SEQUENCE [LARGE SCALE GENOMIC DNA]</scope>
    <source>
        <strain evidence="2 3">DSM 109957</strain>
    </source>
</reference>
<protein>
    <recommendedName>
        <fullName evidence="4">DNA-binding protein</fullName>
    </recommendedName>
</protein>
<proteinExistence type="predicted"/>
<organism evidence="2 3">
    <name type="scientific">Bifidobacterium oedipodis</name>
    <dbReference type="NCBI Taxonomy" id="2675322"/>
    <lineage>
        <taxon>Bacteria</taxon>
        <taxon>Bacillati</taxon>
        <taxon>Actinomycetota</taxon>
        <taxon>Actinomycetes</taxon>
        <taxon>Bifidobacteriales</taxon>
        <taxon>Bifidobacteriaceae</taxon>
        <taxon>Bifidobacterium</taxon>
    </lineage>
</organism>
<evidence type="ECO:0000313" key="3">
    <source>
        <dbReference type="Proteomes" id="UP000532194"/>
    </source>
</evidence>
<comment type="caution">
    <text evidence="2">The sequence shown here is derived from an EMBL/GenBank/DDBJ whole genome shotgun (WGS) entry which is preliminary data.</text>
</comment>
<keyword evidence="3" id="KW-1185">Reference proteome</keyword>
<feature type="compositionally biased region" description="Acidic residues" evidence="1">
    <location>
        <begin position="142"/>
        <end position="157"/>
    </location>
</feature>
<dbReference type="Gene3D" id="1.10.260.40">
    <property type="entry name" value="lambda repressor-like DNA-binding domains"/>
    <property type="match status" value="1"/>
</dbReference>
<evidence type="ECO:0000313" key="2">
    <source>
        <dbReference type="EMBL" id="NMM93948.1"/>
    </source>
</evidence>